<feature type="region of interest" description="Disordered" evidence="5">
    <location>
        <begin position="301"/>
        <end position="327"/>
    </location>
</feature>
<protein>
    <recommendedName>
        <fullName evidence="6">Zn(2)-C6 fungal-type domain-containing protein</fullName>
    </recommendedName>
</protein>
<organism evidence="7 8">
    <name type="scientific">Aspergillus pseudoustus</name>
    <dbReference type="NCBI Taxonomy" id="1810923"/>
    <lineage>
        <taxon>Eukaryota</taxon>
        <taxon>Fungi</taxon>
        <taxon>Dikarya</taxon>
        <taxon>Ascomycota</taxon>
        <taxon>Pezizomycotina</taxon>
        <taxon>Eurotiomycetes</taxon>
        <taxon>Eurotiomycetidae</taxon>
        <taxon>Eurotiales</taxon>
        <taxon>Aspergillaceae</taxon>
        <taxon>Aspergillus</taxon>
        <taxon>Aspergillus subgen. Nidulantes</taxon>
    </lineage>
</organism>
<keyword evidence="1" id="KW-0805">Transcription regulation</keyword>
<keyword evidence="2" id="KW-0238">DNA-binding</keyword>
<dbReference type="InterPro" id="IPR036864">
    <property type="entry name" value="Zn2-C6_fun-type_DNA-bd_sf"/>
</dbReference>
<dbReference type="CDD" id="cd00067">
    <property type="entry name" value="GAL4"/>
    <property type="match status" value="1"/>
</dbReference>
<dbReference type="Proteomes" id="UP001610446">
    <property type="component" value="Unassembled WGS sequence"/>
</dbReference>
<dbReference type="PROSITE" id="PS50048">
    <property type="entry name" value="ZN2_CY6_FUNGAL_2"/>
    <property type="match status" value="1"/>
</dbReference>
<keyword evidence="8" id="KW-1185">Reference proteome</keyword>
<dbReference type="SMART" id="SM00066">
    <property type="entry name" value="GAL4"/>
    <property type="match status" value="1"/>
</dbReference>
<accession>A0ABR4KA40</accession>
<evidence type="ECO:0000256" key="1">
    <source>
        <dbReference type="ARBA" id="ARBA00023015"/>
    </source>
</evidence>
<evidence type="ECO:0000256" key="4">
    <source>
        <dbReference type="ARBA" id="ARBA00023242"/>
    </source>
</evidence>
<dbReference type="SUPFAM" id="SSF57701">
    <property type="entry name" value="Zn2/Cys6 DNA-binding domain"/>
    <property type="match status" value="1"/>
</dbReference>
<feature type="region of interest" description="Disordered" evidence="5">
    <location>
        <begin position="100"/>
        <end position="138"/>
    </location>
</feature>
<evidence type="ECO:0000256" key="5">
    <source>
        <dbReference type="SAM" id="MobiDB-lite"/>
    </source>
</evidence>
<proteinExistence type="predicted"/>
<name>A0ABR4KA40_9EURO</name>
<feature type="region of interest" description="Disordered" evidence="5">
    <location>
        <begin position="56"/>
        <end position="83"/>
    </location>
</feature>
<keyword evidence="4" id="KW-0539">Nucleus</keyword>
<evidence type="ECO:0000313" key="8">
    <source>
        <dbReference type="Proteomes" id="UP001610446"/>
    </source>
</evidence>
<dbReference type="Gene3D" id="4.10.240.10">
    <property type="entry name" value="Zn(2)-C6 fungal-type DNA-binding domain"/>
    <property type="match status" value="1"/>
</dbReference>
<sequence>MATLSTSARPQPAKRFACDRCREHKLRCPREDQTGPSCARCVRAGTACVTSNLRPLGRPARKITPRVGTERKRRQSEIESGQSSLDCDLDMLYGLNAAGNPLSPFSPAENDPPESGAEPAATAPEDSRGSALDTPGPGLFRLDPVFLSGLTEMPDDFLGSESSNGQNQFWISSLNDTIFQSPGDGENTPTQPYHISNPHSQNAVNGPSQNPDSNSSAVPDRSDAAQKATSSTDSIQRLSVLAASLSEQLGRIRSTPWSVTLVSIVCANQENETANNPLGEVLQSTSGFMHILQAIALRTSPMDQAGPGTKSPNPDPVTQSSSTSDTFSSHASAQLNSLVQPFRINSSSISQIHTPESATTQSSNETKLDIATALVILACYTQIIQIYNVLFSGVHESLCQMSHQTISSSQALPGLQLGGFPVQYGNLQIKIFIQVIMHFLAHIERLLGTSAEFRLDPARGTTDGLFSTLELTALLRMVMSQNDGDDSTGEGVGYIVSLRQNMKKIQQMLEQNPFL</sequence>
<keyword evidence="3" id="KW-0804">Transcription</keyword>
<evidence type="ECO:0000256" key="2">
    <source>
        <dbReference type="ARBA" id="ARBA00023125"/>
    </source>
</evidence>
<feature type="compositionally biased region" description="Low complexity" evidence="5">
    <location>
        <begin position="318"/>
        <end position="327"/>
    </location>
</feature>
<evidence type="ECO:0000259" key="6">
    <source>
        <dbReference type="PROSITE" id="PS50048"/>
    </source>
</evidence>
<gene>
    <name evidence="7" type="ORF">BJY01DRAFT_211226</name>
</gene>
<dbReference type="EMBL" id="JBFXLU010000046">
    <property type="protein sequence ID" value="KAL2848897.1"/>
    <property type="molecule type" value="Genomic_DNA"/>
</dbReference>
<evidence type="ECO:0000256" key="3">
    <source>
        <dbReference type="ARBA" id="ARBA00023163"/>
    </source>
</evidence>
<evidence type="ECO:0000313" key="7">
    <source>
        <dbReference type="EMBL" id="KAL2848897.1"/>
    </source>
</evidence>
<dbReference type="Pfam" id="PF00172">
    <property type="entry name" value="Zn_clus"/>
    <property type="match status" value="1"/>
</dbReference>
<comment type="caution">
    <text evidence="7">The sequence shown here is derived from an EMBL/GenBank/DDBJ whole genome shotgun (WGS) entry which is preliminary data.</text>
</comment>
<dbReference type="InterPro" id="IPR001138">
    <property type="entry name" value="Zn2Cys6_DnaBD"/>
</dbReference>
<feature type="domain" description="Zn(2)-C6 fungal-type" evidence="6">
    <location>
        <begin position="17"/>
        <end position="50"/>
    </location>
</feature>
<reference evidence="7 8" key="1">
    <citation type="submission" date="2024-07" db="EMBL/GenBank/DDBJ databases">
        <title>Section-level genome sequencing and comparative genomics of Aspergillus sections Usti and Cavernicolus.</title>
        <authorList>
            <consortium name="Lawrence Berkeley National Laboratory"/>
            <person name="Nybo J.L."/>
            <person name="Vesth T.C."/>
            <person name="Theobald S."/>
            <person name="Frisvad J.C."/>
            <person name="Larsen T.O."/>
            <person name="Kjaerboelling I."/>
            <person name="Rothschild-Mancinelli K."/>
            <person name="Lyhne E.K."/>
            <person name="Kogle M.E."/>
            <person name="Barry K."/>
            <person name="Clum A."/>
            <person name="Na H."/>
            <person name="Ledsgaard L."/>
            <person name="Lin J."/>
            <person name="Lipzen A."/>
            <person name="Kuo A."/>
            <person name="Riley R."/>
            <person name="Mondo S."/>
            <person name="Labutti K."/>
            <person name="Haridas S."/>
            <person name="Pangalinan J."/>
            <person name="Salamov A.A."/>
            <person name="Simmons B.A."/>
            <person name="Magnuson J.K."/>
            <person name="Chen J."/>
            <person name="Drula E."/>
            <person name="Henrissat B."/>
            <person name="Wiebenga A."/>
            <person name="Lubbers R.J."/>
            <person name="Gomes A.C."/>
            <person name="Makela M.R."/>
            <person name="Stajich J."/>
            <person name="Grigoriev I.V."/>
            <person name="Mortensen U.H."/>
            <person name="De Vries R.P."/>
            <person name="Baker S.E."/>
            <person name="Andersen M.R."/>
        </authorList>
    </citation>
    <scope>NUCLEOTIDE SEQUENCE [LARGE SCALE GENOMIC DNA]</scope>
    <source>
        <strain evidence="7 8">CBS 123904</strain>
    </source>
</reference>
<feature type="compositionally biased region" description="Polar residues" evidence="5">
    <location>
        <begin position="187"/>
        <end position="217"/>
    </location>
</feature>
<dbReference type="PROSITE" id="PS00463">
    <property type="entry name" value="ZN2_CY6_FUNGAL_1"/>
    <property type="match status" value="1"/>
</dbReference>
<feature type="region of interest" description="Disordered" evidence="5">
    <location>
        <begin position="176"/>
        <end position="233"/>
    </location>
</feature>